<dbReference type="PROSITE" id="PS51257">
    <property type="entry name" value="PROKAR_LIPOPROTEIN"/>
    <property type="match status" value="1"/>
</dbReference>
<feature type="compositionally biased region" description="Polar residues" evidence="1">
    <location>
        <begin position="55"/>
        <end position="78"/>
    </location>
</feature>
<sequence>MNSVRVVALLSLCGVLLAACGEKPQTIGPSHRKTDAQAYQGAPDDPFVAKGWTQGDKTSWGNQIRQRNQLQNEYNRTQ</sequence>
<evidence type="ECO:0000256" key="1">
    <source>
        <dbReference type="SAM" id="MobiDB-lite"/>
    </source>
</evidence>
<keyword evidence="2" id="KW-0732">Signal</keyword>
<organism evidence="3 4">
    <name type="scientific">Cupriavidus necator</name>
    <name type="common">Alcaligenes eutrophus</name>
    <name type="synonym">Ralstonia eutropha</name>
    <dbReference type="NCBI Taxonomy" id="106590"/>
    <lineage>
        <taxon>Bacteria</taxon>
        <taxon>Pseudomonadati</taxon>
        <taxon>Pseudomonadota</taxon>
        <taxon>Betaproteobacteria</taxon>
        <taxon>Burkholderiales</taxon>
        <taxon>Burkholderiaceae</taxon>
        <taxon>Cupriavidus</taxon>
    </lineage>
</organism>
<feature type="chain" id="PRO_5016859807" description="Lipoprotein" evidence="2">
    <location>
        <begin position="19"/>
        <end position="78"/>
    </location>
</feature>
<name>A0A367PJF4_CUPNE</name>
<dbReference type="EMBL" id="QDHA01000039">
    <property type="protein sequence ID" value="RCJ07377.1"/>
    <property type="molecule type" value="Genomic_DNA"/>
</dbReference>
<dbReference type="AlphaFoldDB" id="A0A367PJF4"/>
<evidence type="ECO:0000256" key="2">
    <source>
        <dbReference type="SAM" id="SignalP"/>
    </source>
</evidence>
<proteinExistence type="predicted"/>
<protein>
    <recommendedName>
        <fullName evidence="5">Lipoprotein</fullName>
    </recommendedName>
</protein>
<dbReference type="Proteomes" id="UP000253501">
    <property type="component" value="Unassembled WGS sequence"/>
</dbReference>
<feature type="region of interest" description="Disordered" evidence="1">
    <location>
        <begin position="24"/>
        <end position="78"/>
    </location>
</feature>
<evidence type="ECO:0008006" key="5">
    <source>
        <dbReference type="Google" id="ProtNLM"/>
    </source>
</evidence>
<accession>A0A367PJF4</accession>
<feature type="signal peptide" evidence="2">
    <location>
        <begin position="1"/>
        <end position="18"/>
    </location>
</feature>
<reference evidence="3 4" key="1">
    <citation type="submission" date="2018-04" db="EMBL/GenBank/DDBJ databases">
        <title>Cupriavidus necator CR12 genome sequencing and assembly.</title>
        <authorList>
            <person name="Ben Fekih I."/>
            <person name="Mazhar H.S."/>
            <person name="Bello S.K."/>
            <person name="Rensing C."/>
        </authorList>
    </citation>
    <scope>NUCLEOTIDE SEQUENCE [LARGE SCALE GENOMIC DNA]</scope>
    <source>
        <strain evidence="3 4">CR12</strain>
    </source>
</reference>
<dbReference type="RefSeq" id="WP_114132919.1">
    <property type="nucleotide sequence ID" value="NZ_CP068434.1"/>
</dbReference>
<comment type="caution">
    <text evidence="3">The sequence shown here is derived from an EMBL/GenBank/DDBJ whole genome shotgun (WGS) entry which is preliminary data.</text>
</comment>
<gene>
    <name evidence="3" type="ORF">DDK22_17005</name>
</gene>
<evidence type="ECO:0000313" key="4">
    <source>
        <dbReference type="Proteomes" id="UP000253501"/>
    </source>
</evidence>
<evidence type="ECO:0000313" key="3">
    <source>
        <dbReference type="EMBL" id="RCJ07377.1"/>
    </source>
</evidence>